<evidence type="ECO:0000259" key="3">
    <source>
        <dbReference type="PROSITE" id="PS51031"/>
    </source>
</evidence>
<dbReference type="PANTHER" id="PTHR12243">
    <property type="entry name" value="MADF DOMAIN TRANSCRIPTION FACTOR"/>
    <property type="match status" value="1"/>
</dbReference>
<accession>A0A8S9XB57</accession>
<dbReference type="GO" id="GO:0003677">
    <property type="term" value="F:DNA binding"/>
    <property type="evidence" value="ECO:0007669"/>
    <property type="project" value="InterPro"/>
</dbReference>
<gene>
    <name evidence="4" type="ORF">GE061_019714</name>
</gene>
<organism evidence="4 5">
    <name type="scientific">Apolygus lucorum</name>
    <name type="common">Small green plant bug</name>
    <name type="synonym">Lygocoris lucorum</name>
    <dbReference type="NCBI Taxonomy" id="248454"/>
    <lineage>
        <taxon>Eukaryota</taxon>
        <taxon>Metazoa</taxon>
        <taxon>Ecdysozoa</taxon>
        <taxon>Arthropoda</taxon>
        <taxon>Hexapoda</taxon>
        <taxon>Insecta</taxon>
        <taxon>Pterygota</taxon>
        <taxon>Neoptera</taxon>
        <taxon>Paraneoptera</taxon>
        <taxon>Hemiptera</taxon>
        <taxon>Heteroptera</taxon>
        <taxon>Panheteroptera</taxon>
        <taxon>Cimicomorpha</taxon>
        <taxon>Miridae</taxon>
        <taxon>Mirini</taxon>
        <taxon>Apolygus</taxon>
    </lineage>
</organism>
<name>A0A8S9XB57_APOLU</name>
<dbReference type="InterPro" id="IPR004210">
    <property type="entry name" value="BESS_motif"/>
</dbReference>
<feature type="compositionally biased region" description="Pro residues" evidence="2">
    <location>
        <begin position="78"/>
        <end position="91"/>
    </location>
</feature>
<dbReference type="EMBL" id="WIXP02000009">
    <property type="protein sequence ID" value="KAF6205541.1"/>
    <property type="molecule type" value="Genomic_DNA"/>
</dbReference>
<keyword evidence="5" id="KW-1185">Reference proteome</keyword>
<dbReference type="OrthoDB" id="6487365at2759"/>
<keyword evidence="1" id="KW-0539">Nucleus</keyword>
<evidence type="ECO:0000256" key="2">
    <source>
        <dbReference type="SAM" id="MobiDB-lite"/>
    </source>
</evidence>
<feature type="domain" description="BESS" evidence="3">
    <location>
        <begin position="151"/>
        <end position="190"/>
    </location>
</feature>
<feature type="region of interest" description="Disordered" evidence="2">
    <location>
        <begin position="51"/>
        <end position="106"/>
    </location>
</feature>
<dbReference type="PROSITE" id="PS51031">
    <property type="entry name" value="BESS"/>
    <property type="match status" value="1"/>
</dbReference>
<proteinExistence type="predicted"/>
<feature type="compositionally biased region" description="Basic and acidic residues" evidence="2">
    <location>
        <begin position="51"/>
        <end position="62"/>
    </location>
</feature>
<dbReference type="GO" id="GO:0005634">
    <property type="term" value="C:nucleus"/>
    <property type="evidence" value="ECO:0007669"/>
    <property type="project" value="UniProtKB-SubCell"/>
</dbReference>
<evidence type="ECO:0000256" key="1">
    <source>
        <dbReference type="PROSITE-ProRule" id="PRU00371"/>
    </source>
</evidence>
<comment type="caution">
    <text evidence="4">The sequence shown here is derived from an EMBL/GenBank/DDBJ whole genome shotgun (WGS) entry which is preliminary data.</text>
</comment>
<dbReference type="Pfam" id="PF02944">
    <property type="entry name" value="BESS"/>
    <property type="match status" value="1"/>
</dbReference>
<protein>
    <recommendedName>
        <fullName evidence="3">BESS domain-containing protein</fullName>
    </recommendedName>
</protein>
<evidence type="ECO:0000313" key="4">
    <source>
        <dbReference type="EMBL" id="KAF6205541.1"/>
    </source>
</evidence>
<dbReference type="AlphaFoldDB" id="A0A8S9XB57"/>
<dbReference type="InterPro" id="IPR039353">
    <property type="entry name" value="TF_Adf1"/>
</dbReference>
<sequence>KEVKITWKNLRQEFGKQWRKCSRLGEATPDEVVCVWPFYAAMSFLTGQFKPKEKTGEMEGHQNPENSISEEGDDEMSLPPPQSPAPSPPLSPAMSASEPPSMPLLQSYLSHSSPLAAGLRQRKTHSVIGEALLSIEDEKLDLRRLKVQEPEDDNLMFLKSLAPQMRKLDPQRNTLFRTEMQGRLYELLYENPQCQEVKHRNWIHSHDSKDHST</sequence>
<reference evidence="4" key="1">
    <citation type="journal article" date="2021" name="Mol. Ecol. Resour.">
        <title>Apolygus lucorum genome provides insights into omnivorousness and mesophyll feeding.</title>
        <authorList>
            <person name="Liu Y."/>
            <person name="Liu H."/>
            <person name="Wang H."/>
            <person name="Huang T."/>
            <person name="Liu B."/>
            <person name="Yang B."/>
            <person name="Yin L."/>
            <person name="Li B."/>
            <person name="Zhang Y."/>
            <person name="Zhang S."/>
            <person name="Jiang F."/>
            <person name="Zhang X."/>
            <person name="Ren Y."/>
            <person name="Wang B."/>
            <person name="Wang S."/>
            <person name="Lu Y."/>
            <person name="Wu K."/>
            <person name="Fan W."/>
            <person name="Wang G."/>
        </authorList>
    </citation>
    <scope>NUCLEOTIDE SEQUENCE</scope>
    <source>
        <strain evidence="4">12Hb</strain>
    </source>
</reference>
<comment type="subcellular location">
    <subcellularLocation>
        <location evidence="1">Nucleus</location>
    </subcellularLocation>
</comment>
<dbReference type="PANTHER" id="PTHR12243:SF67">
    <property type="entry name" value="COREPRESSOR OF PANGOLIN, ISOFORM A-RELATED"/>
    <property type="match status" value="1"/>
</dbReference>
<evidence type="ECO:0000313" key="5">
    <source>
        <dbReference type="Proteomes" id="UP000466442"/>
    </source>
</evidence>
<feature type="non-terminal residue" evidence="4">
    <location>
        <position position="1"/>
    </location>
</feature>
<dbReference type="Proteomes" id="UP000466442">
    <property type="component" value="Linkage Group LG9"/>
</dbReference>